<evidence type="ECO:0000256" key="5">
    <source>
        <dbReference type="PIRSR" id="PIRSR637944-1"/>
    </source>
</evidence>
<evidence type="ECO:0000313" key="8">
    <source>
        <dbReference type="EMBL" id="AZL58979.1"/>
    </source>
</evidence>
<dbReference type="EC" id="1.11.1.27" evidence="6"/>
<dbReference type="AlphaFoldDB" id="A0A3S8U617"/>
<dbReference type="PANTHER" id="PTHR10430">
    <property type="entry name" value="PEROXIREDOXIN"/>
    <property type="match status" value="1"/>
</dbReference>
<dbReference type="InterPro" id="IPR036249">
    <property type="entry name" value="Thioredoxin-like_sf"/>
</dbReference>
<evidence type="ECO:0000256" key="3">
    <source>
        <dbReference type="ARBA" id="ARBA00023002"/>
    </source>
</evidence>
<dbReference type="GO" id="GO:0005737">
    <property type="term" value="C:cytoplasm"/>
    <property type="evidence" value="ECO:0007669"/>
    <property type="project" value="TreeGrafter"/>
</dbReference>
<dbReference type="CDD" id="cd03013">
    <property type="entry name" value="PRX5_like"/>
    <property type="match status" value="1"/>
</dbReference>
<gene>
    <name evidence="8" type="ORF">EI545_09100</name>
</gene>
<accession>A0A3S8U617</accession>
<keyword evidence="3 6" id="KW-0560">Oxidoreductase</keyword>
<organism evidence="8 9">
    <name type="scientific">Tabrizicola piscis</name>
    <dbReference type="NCBI Taxonomy" id="2494374"/>
    <lineage>
        <taxon>Bacteria</taxon>
        <taxon>Pseudomonadati</taxon>
        <taxon>Pseudomonadota</taxon>
        <taxon>Alphaproteobacteria</taxon>
        <taxon>Rhodobacterales</taxon>
        <taxon>Paracoccaceae</taxon>
        <taxon>Tabrizicola</taxon>
    </lineage>
</organism>
<dbReference type="GO" id="GO:0034599">
    <property type="term" value="P:cellular response to oxidative stress"/>
    <property type="evidence" value="ECO:0007669"/>
    <property type="project" value="InterPro"/>
</dbReference>
<evidence type="ECO:0000313" key="9">
    <source>
        <dbReference type="Proteomes" id="UP000282002"/>
    </source>
</evidence>
<protein>
    <recommendedName>
        <fullName evidence="6">Glutathione-dependent peroxiredoxin</fullName>
        <ecNumber evidence="6">1.11.1.27</ecNumber>
    </recommendedName>
</protein>
<sequence>MTIETGAKLPEATLLQMGANGAEGVKLSDKLKGRKVVIFGLPGAYTGTCSTAHVPSFIRTAPKFAEKGVDEIICISVNDPFVMKAWGEATGATAAGITMLGDADASFTKAIGMTFDLPPLGFFARSKRYSALVEDGVVTQFNPEVGPGCEISAGEHLLSQL</sequence>
<evidence type="ECO:0000256" key="2">
    <source>
        <dbReference type="ARBA" id="ARBA00022862"/>
    </source>
</evidence>
<dbReference type="FunFam" id="3.40.30.10:FF:000020">
    <property type="entry name" value="Peroxiredoxin"/>
    <property type="match status" value="1"/>
</dbReference>
<name>A0A3S8U617_9RHOB</name>
<dbReference type="GO" id="GO:0042744">
    <property type="term" value="P:hydrogen peroxide catabolic process"/>
    <property type="evidence" value="ECO:0007669"/>
    <property type="project" value="TreeGrafter"/>
</dbReference>
<comment type="function">
    <text evidence="6">Thiol-specific peroxidase that catalyzes the reduction of hydrogen peroxide and organic hydroperoxides to water and alcohols, respectively. Plays a role in cell protection against oxidative stress by detoxifying peroxides.</text>
</comment>
<feature type="active site" description="Cysteine sulfenic acid (-SOH) intermediate" evidence="5">
    <location>
        <position position="49"/>
    </location>
</feature>
<comment type="catalytic activity">
    <reaction evidence="6">
        <text>a hydroperoxide + 2 glutathione = an alcohol + glutathione disulfide + H2O</text>
        <dbReference type="Rhea" id="RHEA:62632"/>
        <dbReference type="ChEBI" id="CHEBI:15377"/>
        <dbReference type="ChEBI" id="CHEBI:30879"/>
        <dbReference type="ChEBI" id="CHEBI:35924"/>
        <dbReference type="ChEBI" id="CHEBI:57925"/>
        <dbReference type="ChEBI" id="CHEBI:58297"/>
        <dbReference type="EC" id="1.11.1.27"/>
    </reaction>
</comment>
<keyword evidence="2 6" id="KW-0049">Antioxidant</keyword>
<dbReference type="InterPro" id="IPR037944">
    <property type="entry name" value="PRX5-like"/>
</dbReference>
<evidence type="ECO:0000256" key="6">
    <source>
        <dbReference type="RuleBase" id="RU366011"/>
    </source>
</evidence>
<comment type="similarity">
    <text evidence="6">Belongs to the peroxiredoxin family. Prx5 subfamily.</text>
</comment>
<evidence type="ECO:0000259" key="7">
    <source>
        <dbReference type="PROSITE" id="PS51352"/>
    </source>
</evidence>
<dbReference type="KEGG" id="taw:EI545_09100"/>
<keyword evidence="4 6" id="KW-0676">Redox-active center</keyword>
<dbReference type="SUPFAM" id="SSF52833">
    <property type="entry name" value="Thioredoxin-like"/>
    <property type="match status" value="1"/>
</dbReference>
<reference evidence="8 9" key="1">
    <citation type="submission" date="2018-12" db="EMBL/GenBank/DDBJ databases">
        <title>Complete genome sequencing of Tabrizicola sp. K13M18.</title>
        <authorList>
            <person name="Bae J.-W."/>
        </authorList>
    </citation>
    <scope>NUCLEOTIDE SEQUENCE [LARGE SCALE GENOMIC DNA]</scope>
    <source>
        <strain evidence="8 9">K13M18</strain>
    </source>
</reference>
<feature type="domain" description="Thioredoxin" evidence="7">
    <location>
        <begin position="3"/>
        <end position="161"/>
    </location>
</feature>
<dbReference type="GO" id="GO:0008379">
    <property type="term" value="F:thioredoxin peroxidase activity"/>
    <property type="evidence" value="ECO:0007669"/>
    <property type="project" value="InterPro"/>
</dbReference>
<dbReference type="InterPro" id="IPR013740">
    <property type="entry name" value="Redoxin"/>
</dbReference>
<evidence type="ECO:0000256" key="4">
    <source>
        <dbReference type="ARBA" id="ARBA00023284"/>
    </source>
</evidence>
<dbReference type="Gene3D" id="3.40.30.10">
    <property type="entry name" value="Glutaredoxin"/>
    <property type="match status" value="1"/>
</dbReference>
<proteinExistence type="inferred from homology"/>
<dbReference type="OrthoDB" id="9800621at2"/>
<evidence type="ECO:0000256" key="1">
    <source>
        <dbReference type="ARBA" id="ARBA00022559"/>
    </source>
</evidence>
<dbReference type="EMBL" id="CP034328">
    <property type="protein sequence ID" value="AZL58979.1"/>
    <property type="molecule type" value="Genomic_DNA"/>
</dbReference>
<keyword evidence="9" id="KW-1185">Reference proteome</keyword>
<dbReference type="InterPro" id="IPR013766">
    <property type="entry name" value="Thioredoxin_domain"/>
</dbReference>
<dbReference type="Proteomes" id="UP000282002">
    <property type="component" value="Chromosome"/>
</dbReference>
<dbReference type="GO" id="GO:0045454">
    <property type="term" value="P:cell redox homeostasis"/>
    <property type="evidence" value="ECO:0007669"/>
    <property type="project" value="TreeGrafter"/>
</dbReference>
<keyword evidence="1 6" id="KW-0575">Peroxidase</keyword>
<dbReference type="PROSITE" id="PS51352">
    <property type="entry name" value="THIOREDOXIN_2"/>
    <property type="match status" value="1"/>
</dbReference>
<dbReference type="Pfam" id="PF08534">
    <property type="entry name" value="Redoxin"/>
    <property type="match status" value="1"/>
</dbReference>
<dbReference type="RefSeq" id="WP_125325177.1">
    <property type="nucleotide sequence ID" value="NZ_CP034328.1"/>
</dbReference>
<dbReference type="PANTHER" id="PTHR10430:SF16">
    <property type="entry name" value="PEROXIREDOXIN-5, MITOCHONDRIAL"/>
    <property type="match status" value="1"/>
</dbReference>